<sequence>MYRMIELPIYRDAQWTLPIRICCFGRQRQERLQIVSEEQELMDEDNDNYTERALHAYRMGYSKKRRRNDADEDDEEGGYRD</sequence>
<reference evidence="1 2" key="1">
    <citation type="submission" date="2008-07" db="EMBL/GenBank/DDBJ databases">
        <authorList>
            <person name="El-Sayed N."/>
            <person name="Caler E."/>
            <person name="Inman J."/>
            <person name="Amedeo P."/>
            <person name="Hass B."/>
            <person name="Wortman J."/>
        </authorList>
    </citation>
    <scope>NUCLEOTIDE SEQUENCE [LARGE SCALE GENOMIC DNA]</scope>
    <source>
        <strain evidence="2">ATCC 50983 / TXsc</strain>
    </source>
</reference>
<dbReference type="EMBL" id="GG676258">
    <property type="protein sequence ID" value="EER11846.1"/>
    <property type="molecule type" value="Genomic_DNA"/>
</dbReference>
<keyword evidence="2" id="KW-1185">Reference proteome</keyword>
<dbReference type="GeneID" id="9060524"/>
<dbReference type="AlphaFoldDB" id="C5KUF9"/>
<protein>
    <submittedName>
        <fullName evidence="1">Uncharacterized protein</fullName>
    </submittedName>
</protein>
<organism evidence="2">
    <name type="scientific">Perkinsus marinus (strain ATCC 50983 / TXsc)</name>
    <dbReference type="NCBI Taxonomy" id="423536"/>
    <lineage>
        <taxon>Eukaryota</taxon>
        <taxon>Sar</taxon>
        <taxon>Alveolata</taxon>
        <taxon>Perkinsozoa</taxon>
        <taxon>Perkinsea</taxon>
        <taxon>Perkinsida</taxon>
        <taxon>Perkinsidae</taxon>
        <taxon>Perkinsus</taxon>
    </lineage>
</organism>
<dbReference type="Proteomes" id="UP000007800">
    <property type="component" value="Unassembled WGS sequence"/>
</dbReference>
<name>C5KUF9_PERM5</name>
<evidence type="ECO:0000313" key="2">
    <source>
        <dbReference type="Proteomes" id="UP000007800"/>
    </source>
</evidence>
<evidence type="ECO:0000313" key="1">
    <source>
        <dbReference type="EMBL" id="EER11846.1"/>
    </source>
</evidence>
<proteinExistence type="predicted"/>
<gene>
    <name evidence="1" type="ORF">Pmar_PMAR015553</name>
</gene>
<accession>C5KUF9</accession>
<dbReference type="RefSeq" id="XP_002780051.1">
    <property type="nucleotide sequence ID" value="XM_002780005.1"/>
</dbReference>
<dbReference type="InParanoid" id="C5KUF9"/>